<proteinExistence type="predicted"/>
<evidence type="ECO:0000313" key="2">
    <source>
        <dbReference type="Proteomes" id="UP000189701"/>
    </source>
</evidence>
<evidence type="ECO:0000256" key="1">
    <source>
        <dbReference type="SAM" id="MobiDB-lite"/>
    </source>
</evidence>
<accession>A0A1U7YLQ9</accession>
<keyword evidence="2" id="KW-1185">Reference proteome</keyword>
<gene>
    <name evidence="3" type="primary">LOC104248368</name>
</gene>
<name>A0A1U7YLQ9_NICSY</name>
<dbReference type="AlphaFoldDB" id="A0A1U7YLQ9"/>
<dbReference type="Proteomes" id="UP000189701">
    <property type="component" value="Unplaced"/>
</dbReference>
<reference evidence="3" key="2">
    <citation type="submission" date="2025-08" db="UniProtKB">
        <authorList>
            <consortium name="RefSeq"/>
        </authorList>
    </citation>
    <scope>IDENTIFICATION</scope>
    <source>
        <tissue evidence="3">Leaf</tissue>
    </source>
</reference>
<sequence>MFVDGRGITLTLGNSGALPEYFFEDSSSRGRVSTIASGLKGLTALADFLAQTTSAESSPSSSSSFSLSWRTDSIVRGMTFPLRLRAEAFLDFPPSRGNTLIHPLAGNLTGNRTPAYFQQLSPTDEKKRLFELFEESLRSEQDKNGHNTEEKQNGTNTKK</sequence>
<dbReference type="RefSeq" id="XP_009802921.1">
    <property type="nucleotide sequence ID" value="XM_009804619.1"/>
</dbReference>
<feature type="region of interest" description="Disordered" evidence="1">
    <location>
        <begin position="133"/>
        <end position="159"/>
    </location>
</feature>
<protein>
    <submittedName>
        <fullName evidence="3">Uncharacterized protein LOC104248368</fullName>
    </submittedName>
</protein>
<feature type="compositionally biased region" description="Basic and acidic residues" evidence="1">
    <location>
        <begin position="133"/>
        <end position="152"/>
    </location>
</feature>
<evidence type="ECO:0000313" key="3">
    <source>
        <dbReference type="RefSeq" id="XP_009802921.1"/>
    </source>
</evidence>
<organism evidence="2 3">
    <name type="scientific">Nicotiana sylvestris</name>
    <name type="common">Wood tobacco</name>
    <name type="synonym">South American tobacco</name>
    <dbReference type="NCBI Taxonomy" id="4096"/>
    <lineage>
        <taxon>Eukaryota</taxon>
        <taxon>Viridiplantae</taxon>
        <taxon>Streptophyta</taxon>
        <taxon>Embryophyta</taxon>
        <taxon>Tracheophyta</taxon>
        <taxon>Spermatophyta</taxon>
        <taxon>Magnoliopsida</taxon>
        <taxon>eudicotyledons</taxon>
        <taxon>Gunneridae</taxon>
        <taxon>Pentapetalae</taxon>
        <taxon>asterids</taxon>
        <taxon>lamiids</taxon>
        <taxon>Solanales</taxon>
        <taxon>Solanaceae</taxon>
        <taxon>Nicotianoideae</taxon>
        <taxon>Nicotianeae</taxon>
        <taxon>Nicotiana</taxon>
    </lineage>
</organism>
<reference evidence="2" key="1">
    <citation type="journal article" date="2013" name="Genome Biol.">
        <title>Reference genomes and transcriptomes of Nicotiana sylvestris and Nicotiana tomentosiformis.</title>
        <authorList>
            <person name="Sierro N."/>
            <person name="Battey J.N."/>
            <person name="Ouadi S."/>
            <person name="Bovet L."/>
            <person name="Goepfert S."/>
            <person name="Bakaher N."/>
            <person name="Peitsch M.C."/>
            <person name="Ivanov N.V."/>
        </authorList>
    </citation>
    <scope>NUCLEOTIDE SEQUENCE [LARGE SCALE GENOMIC DNA]</scope>
</reference>